<dbReference type="Gene3D" id="3.40.50.2000">
    <property type="entry name" value="Glycogen Phosphorylase B"/>
    <property type="match status" value="2"/>
</dbReference>
<gene>
    <name evidence="5" type="ORF">QFZ34_000203</name>
</gene>
<comment type="caution">
    <text evidence="5">The sequence shown here is derived from an EMBL/GenBank/DDBJ whole genome shotgun (WGS) entry which is preliminary data.</text>
</comment>
<evidence type="ECO:0000259" key="4">
    <source>
        <dbReference type="Pfam" id="PF00534"/>
    </source>
</evidence>
<name>A0ABU0S2N0_9HYPH</name>
<evidence type="ECO:0000256" key="1">
    <source>
        <dbReference type="ARBA" id="ARBA00009481"/>
    </source>
</evidence>
<keyword evidence="3" id="KW-0808">Transferase</keyword>
<dbReference type="InterPro" id="IPR001296">
    <property type="entry name" value="Glyco_trans_1"/>
</dbReference>
<organism evidence="5 6">
    <name type="scientific">Phyllobacterium ifriqiyense</name>
    <dbReference type="NCBI Taxonomy" id="314238"/>
    <lineage>
        <taxon>Bacteria</taxon>
        <taxon>Pseudomonadati</taxon>
        <taxon>Pseudomonadota</taxon>
        <taxon>Alphaproteobacteria</taxon>
        <taxon>Hyphomicrobiales</taxon>
        <taxon>Phyllobacteriaceae</taxon>
        <taxon>Phyllobacterium</taxon>
    </lineage>
</organism>
<proteinExistence type="inferred from homology"/>
<dbReference type="Pfam" id="PF00534">
    <property type="entry name" value="Glycos_transf_1"/>
    <property type="match status" value="1"/>
</dbReference>
<dbReference type="SUPFAM" id="SSF53756">
    <property type="entry name" value="UDP-Glycosyltransferase/glycogen phosphorylase"/>
    <property type="match status" value="1"/>
</dbReference>
<dbReference type="CDD" id="cd03801">
    <property type="entry name" value="GT4_PimA-like"/>
    <property type="match status" value="1"/>
</dbReference>
<evidence type="ECO:0000256" key="2">
    <source>
        <dbReference type="ARBA" id="ARBA00022676"/>
    </source>
</evidence>
<dbReference type="RefSeq" id="WP_307275654.1">
    <property type="nucleotide sequence ID" value="NZ_JAUSZT010000001.1"/>
</dbReference>
<sequence>MLERVVIINDEAVASGGAAALALLSARLLHEAGIPVTFLTGDTGAGFPLQGYHNVEIDGLGSQPLLKLPVHRRIMDGAYNKAAYEAITRYIAQKDTPGTVYHVHAWAQILSPSIFSALKPVYSRLIISAHDFTLVCPNGSYANFKTNSVCSLTPLSGRCLASNCDKRRYADKLWRFARSWLRTRLLDMSKSNCTIASIHPMMNPWLERGGIPSSRIRTVLNPVKPFAKKRIPAEENSDIFFIGRLEFEKGVDIAAEAARTVGRRLRVIGDGAFREELLQRYPEVICEGWKTHDEISALLQEARFVVMPSRLPEPFGLVAHESLQSGIPIVAFKSAFIANEAQELGCGIVAEASDAESLAAAFAELDSDDRVQHMSKTAFALSPGLANTPQSWCNELIALYGECLAGEKLPDTAPALDSSAGMHPSYQAI</sequence>
<comment type="similarity">
    <text evidence="1">Belongs to the glycosyltransferase group 1 family. Glycosyltransferase 4 subfamily.</text>
</comment>
<accession>A0ABU0S2N0</accession>
<evidence type="ECO:0000256" key="3">
    <source>
        <dbReference type="ARBA" id="ARBA00022679"/>
    </source>
</evidence>
<dbReference type="EMBL" id="JAUSZT010000001">
    <property type="protein sequence ID" value="MDQ0995026.1"/>
    <property type="molecule type" value="Genomic_DNA"/>
</dbReference>
<evidence type="ECO:0000313" key="6">
    <source>
        <dbReference type="Proteomes" id="UP001237780"/>
    </source>
</evidence>
<dbReference type="PANTHER" id="PTHR12526">
    <property type="entry name" value="GLYCOSYLTRANSFERASE"/>
    <property type="match status" value="1"/>
</dbReference>
<protein>
    <submittedName>
        <fullName evidence="5">Glycosyltransferase involved in cell wall biosynthesis</fullName>
    </submittedName>
</protein>
<feature type="domain" description="Glycosyl transferase family 1" evidence="4">
    <location>
        <begin position="232"/>
        <end position="372"/>
    </location>
</feature>
<dbReference type="PANTHER" id="PTHR12526:SF640">
    <property type="entry name" value="COLANIC ACID BIOSYNTHESIS GLYCOSYLTRANSFERASE WCAL-RELATED"/>
    <property type="match status" value="1"/>
</dbReference>
<evidence type="ECO:0000313" key="5">
    <source>
        <dbReference type="EMBL" id="MDQ0995026.1"/>
    </source>
</evidence>
<keyword evidence="6" id="KW-1185">Reference proteome</keyword>
<dbReference type="Proteomes" id="UP001237780">
    <property type="component" value="Unassembled WGS sequence"/>
</dbReference>
<keyword evidence="2" id="KW-0328">Glycosyltransferase</keyword>
<reference evidence="5 6" key="1">
    <citation type="submission" date="2023-07" db="EMBL/GenBank/DDBJ databases">
        <title>Comparative genomics of wheat-associated soil bacteria to identify genetic determinants of phenazine resistance.</title>
        <authorList>
            <person name="Mouncey N."/>
        </authorList>
    </citation>
    <scope>NUCLEOTIDE SEQUENCE [LARGE SCALE GENOMIC DNA]</scope>
    <source>
        <strain evidence="5 6">W4I11</strain>
    </source>
</reference>